<feature type="region of interest" description="Disordered" evidence="1">
    <location>
        <begin position="45"/>
        <end position="71"/>
    </location>
</feature>
<proteinExistence type="predicted"/>
<organism evidence="2 3">
    <name type="scientific">Trametes pubescens</name>
    <name type="common">White-rot fungus</name>
    <dbReference type="NCBI Taxonomy" id="154538"/>
    <lineage>
        <taxon>Eukaryota</taxon>
        <taxon>Fungi</taxon>
        <taxon>Dikarya</taxon>
        <taxon>Basidiomycota</taxon>
        <taxon>Agaricomycotina</taxon>
        <taxon>Agaricomycetes</taxon>
        <taxon>Polyporales</taxon>
        <taxon>Polyporaceae</taxon>
        <taxon>Trametes</taxon>
    </lineage>
</organism>
<dbReference type="AlphaFoldDB" id="A0A1M2VQL4"/>
<name>A0A1M2VQL4_TRAPU</name>
<dbReference type="EMBL" id="MNAD01000872">
    <property type="protein sequence ID" value="OJT09899.1"/>
    <property type="molecule type" value="Genomic_DNA"/>
</dbReference>
<reference evidence="2 3" key="1">
    <citation type="submission" date="2016-10" db="EMBL/GenBank/DDBJ databases">
        <title>Genome sequence of the basidiomycete white-rot fungus Trametes pubescens.</title>
        <authorList>
            <person name="Makela M.R."/>
            <person name="Granchi Z."/>
            <person name="Peng M."/>
            <person name="De Vries R.P."/>
            <person name="Grigoriev I."/>
            <person name="Riley R."/>
            <person name="Hilden K."/>
        </authorList>
    </citation>
    <scope>NUCLEOTIDE SEQUENCE [LARGE SCALE GENOMIC DNA]</scope>
    <source>
        <strain evidence="2 3">FBCC735</strain>
    </source>
</reference>
<dbReference type="STRING" id="154538.A0A1M2VQL4"/>
<evidence type="ECO:0000256" key="1">
    <source>
        <dbReference type="SAM" id="MobiDB-lite"/>
    </source>
</evidence>
<dbReference type="OrthoDB" id="1741717at2759"/>
<accession>A0A1M2VQL4</accession>
<evidence type="ECO:0000313" key="3">
    <source>
        <dbReference type="Proteomes" id="UP000184267"/>
    </source>
</evidence>
<keyword evidence="3" id="KW-1185">Reference proteome</keyword>
<feature type="compositionally biased region" description="Basic and acidic residues" evidence="1">
    <location>
        <begin position="352"/>
        <end position="365"/>
    </location>
</feature>
<evidence type="ECO:0000313" key="2">
    <source>
        <dbReference type="EMBL" id="OJT09899.1"/>
    </source>
</evidence>
<sequence>MARARALRDAYTRLSAQNPGTDLIPLTTVDVFRWLEDEGFYPRSGPTVSISESQKHARSSRRQRGAGAGAHDGTAFCRTCGLHRTYHPNVADEDTKPVDIKPAMLGAALERGLCMSFAGADAEPTRAPIFDVHSLLNFTPTGAEEPPPYGLGRAIFVAPPQSGALAETPLGLPAADLVSIADPQLVVAIQRLTSLPRGRSSAAALGHDDDVPVVAPLLDSISSLSRSAASAHLAPSALLAVVLKPLVRQLVGRGVDTLRQDEAALRVATGRHERARRATAAVAEGPRRVLAPSHVLRGVAGVARTGTSATAGALRVCLARLGERGALSQGGDPTDWAFHIAGTADAVATGGGREEGGDARGEKDSATLGAPGVVLPESVVVKEEGV</sequence>
<dbReference type="Proteomes" id="UP000184267">
    <property type="component" value="Unassembled WGS sequence"/>
</dbReference>
<comment type="caution">
    <text evidence="2">The sequence shown here is derived from an EMBL/GenBank/DDBJ whole genome shotgun (WGS) entry which is preliminary data.</text>
</comment>
<protein>
    <submittedName>
        <fullName evidence="2">Uncharacterized protein</fullName>
    </submittedName>
</protein>
<feature type="region of interest" description="Disordered" evidence="1">
    <location>
        <begin position="347"/>
        <end position="369"/>
    </location>
</feature>
<gene>
    <name evidence="2" type="ORF">TRAPUB_13642</name>
</gene>